<sequence>MISKIYYFIVATLIIATLVACELFTSGYGEKVDLSEPSISISDPVNVEYKGGTFTLKGVASDDTSIKEVVVEFKSPVTNDTKTRTATLSDNNWYLDIDSDDSSIFKDGEVEFTVTAIDSVDKKSSKNIIVYLDNTLPTVLVESPNSQDKDIINGILDVIGSAKDASLEKLEVYIVSSDDPTKRYLGVTEGTSSWKATFNTEKLEIGLLSSQTYYLEVIAYDVAGNQSSYFYYNDDLFSEEMTQIKSDLGINSRPIDMLADINNIDLFESIQRSDSLADRLNFNIYQDRDRPEIILSSDWDLSSPDNLKSFTNSVNLSAQVKDDDGIKTIVLSVYKKSDNSLVRQGTIKPLGSRSYNLDVILDSVNWSGFTMTPDLSSGILPEDSYYFTLTVTDIEGAFSGVADLPNPANFGIDRNNPEVKILSSLSNKYYNSNVDVIIEAKDNVGVTKVDLYINDVDDKTPLSAIKQDDGNWKYTVKTLDYITEEDLDVNLSIKVVASDASGKTDTESMSIYLDILPPVLEDSKITMPASLNQTVEIEVTPVDKNLDSVEYNLDNEEDWKPVSKVDGSTSIITLLTTDYADGNHTLNLKAIDTAGNITELSKIITIDQDSDKPVITFKTPDETNDINSFSGAVTILAELKDDDAIDEESIVLKIDDEKVIASEYIKQNVGGVVTLKYTPTFDDDGDHSVSVFVADKKDIGVVKDVTKNIDFVIDSRGPTINNIKVDSEVISSLMYKKSDFTLSGNAADLKDVSKITIKATFGDSEPVIYVIPFDAVTPNVTWIQIINVDGNVNDSEEKPLTVTIEAIDAAGNSSGIVTKNLIIDKIKPVLDSVLSSNIENLNGIETISGGASDDHLSSVKIAYIGKNDGKTSWLNIEGSPYSWKYYLDTKKIEDGNSTFYVQATDLSGNISNKEYTINIDQLSDKPQFIFDKPIISGGNETTNLFGSSASVSGSVTDDDGIDRGEINIYLYDYDNVLLYTTNFIPTPGGSDKSIPWEFDLSSLSQGIYYIQVEAKDDIDYKLNGDVVSSNISNKNIFAIDFGAPTLDISSPLNATTEITYLNSQMILAGNVKDGLGVKTLTYQLGSLDKVTIFTDKQYLDYNWSKTLTLDELKLAGTSFSINLEATDITGKVIKSTMPVFIDESGPILTVTTPLNNSINESSPISLEGTILDLGSGFSYPVDGDLSSLNYDLAYSLNSGVDVPISLTEGDTKWLKDLELTTEGTYNLKFKSKDRIGNVKNSSNITFYYDKSKPDFTEVDSTYSETEVLTNSSVNFGGHLSDSNGLLAFNVKVNTEDEINLLSSVESNGTWSYTLPKVDGIIVLHLQQQIKQIDR</sequence>
<dbReference type="PROSITE" id="PS51257">
    <property type="entry name" value="PROKAR_LIPOPROTEIN"/>
    <property type="match status" value="1"/>
</dbReference>
<dbReference type="OrthoDB" id="8481600at2"/>
<organism evidence="1 2">
    <name type="scientific">Thiospirochaeta perfilievii</name>
    <dbReference type="NCBI Taxonomy" id="252967"/>
    <lineage>
        <taxon>Bacteria</taxon>
        <taxon>Pseudomonadati</taxon>
        <taxon>Spirochaetota</taxon>
        <taxon>Spirochaetia</taxon>
        <taxon>Spirochaetales</taxon>
        <taxon>Spirochaetaceae</taxon>
        <taxon>Thiospirochaeta</taxon>
    </lineage>
</organism>
<reference evidence="1 2" key="2">
    <citation type="submission" date="2019-09" db="EMBL/GenBank/DDBJ databases">
        <title>Complete Genome Sequence and Methylome Analysis of free living Spirochaetas.</title>
        <authorList>
            <person name="Leshcheva N."/>
            <person name="Mikheeva N."/>
        </authorList>
    </citation>
    <scope>NUCLEOTIDE SEQUENCE [LARGE SCALE GENOMIC DNA]</scope>
    <source>
        <strain evidence="1 2">P</strain>
    </source>
</reference>
<evidence type="ECO:0000313" key="2">
    <source>
        <dbReference type="Proteomes" id="UP000323824"/>
    </source>
</evidence>
<protein>
    <recommendedName>
        <fullName evidence="3">Ig-like domain-containing protein</fullName>
    </recommendedName>
</protein>
<gene>
    <name evidence="1" type="ORF">EW093_15155</name>
</gene>
<name>A0A5C1QF02_9SPIO</name>
<dbReference type="InterPro" id="IPR013783">
    <property type="entry name" value="Ig-like_fold"/>
</dbReference>
<keyword evidence="2" id="KW-1185">Reference proteome</keyword>
<dbReference type="RefSeq" id="WP_149569211.1">
    <property type="nucleotide sequence ID" value="NZ_CP035807.1"/>
</dbReference>
<evidence type="ECO:0008006" key="3">
    <source>
        <dbReference type="Google" id="ProtNLM"/>
    </source>
</evidence>
<dbReference type="Proteomes" id="UP000323824">
    <property type="component" value="Chromosome"/>
</dbReference>
<accession>A0A5C1QF02</accession>
<dbReference type="EMBL" id="CP035807">
    <property type="protein sequence ID" value="QEN05977.1"/>
    <property type="molecule type" value="Genomic_DNA"/>
</dbReference>
<reference evidence="1 2" key="1">
    <citation type="submission" date="2019-02" db="EMBL/GenBank/DDBJ databases">
        <authorList>
            <person name="Fomenkov A."/>
            <person name="Dubinina G."/>
            <person name="Grabovich M."/>
            <person name="Vincze T."/>
            <person name="Roberts R.J."/>
        </authorList>
    </citation>
    <scope>NUCLEOTIDE SEQUENCE [LARGE SCALE GENOMIC DNA]</scope>
    <source>
        <strain evidence="1 2">P</strain>
    </source>
</reference>
<dbReference type="KEGG" id="sper:EW093_15155"/>
<proteinExistence type="predicted"/>
<dbReference type="Pfam" id="PF17957">
    <property type="entry name" value="Big_7"/>
    <property type="match status" value="1"/>
</dbReference>
<dbReference type="Gene3D" id="2.60.40.10">
    <property type="entry name" value="Immunoglobulins"/>
    <property type="match status" value="3"/>
</dbReference>
<evidence type="ECO:0000313" key="1">
    <source>
        <dbReference type="EMBL" id="QEN05977.1"/>
    </source>
</evidence>